<evidence type="ECO:0000256" key="1">
    <source>
        <dbReference type="SAM" id="MobiDB-lite"/>
    </source>
</evidence>
<dbReference type="AlphaFoldDB" id="A0A6V7UV67"/>
<dbReference type="OrthoDB" id="5851172at2759"/>
<name>A0A6V7UV67_MELEN</name>
<gene>
    <name evidence="2" type="ORF">MENT_LOCUS17165</name>
</gene>
<sequence>MLAPIVTKDMKLFPSQPLPARIKNVRSRAQSLQDFANGNAIHVTSSSAVSSNTHLVIAANAARARNSQSIGSLPTNSVLATSFQNAQTNNAVMVIPSAKTPPKYSTSSANLRYANHWMQLLKVLNCLLKVLQLPKIHLKIKKTTKIQNKKIKSSDIQSPSKSETTKTIKTSKPFTHRSSHDDVMSSSNKTNTKEEKKSKRTQSVERERKKKEGKSGNSSSITGCFAIWLNSKFRKNGGGNNDGNSNTSTKTTPEPLIDGGGESTSR</sequence>
<organism evidence="2 3">
    <name type="scientific">Meloidogyne enterolobii</name>
    <name type="common">Root-knot nematode worm</name>
    <name type="synonym">Meloidogyne mayaguensis</name>
    <dbReference type="NCBI Taxonomy" id="390850"/>
    <lineage>
        <taxon>Eukaryota</taxon>
        <taxon>Metazoa</taxon>
        <taxon>Ecdysozoa</taxon>
        <taxon>Nematoda</taxon>
        <taxon>Chromadorea</taxon>
        <taxon>Rhabditida</taxon>
        <taxon>Tylenchina</taxon>
        <taxon>Tylenchomorpha</taxon>
        <taxon>Tylenchoidea</taxon>
        <taxon>Meloidogynidae</taxon>
        <taxon>Meloidogyninae</taxon>
        <taxon>Meloidogyne</taxon>
    </lineage>
</organism>
<proteinExistence type="predicted"/>
<dbReference type="Proteomes" id="UP000580250">
    <property type="component" value="Unassembled WGS sequence"/>
</dbReference>
<comment type="caution">
    <text evidence="2">The sequence shown here is derived from an EMBL/GenBank/DDBJ whole genome shotgun (WGS) entry which is preliminary data.</text>
</comment>
<reference evidence="2 3" key="1">
    <citation type="submission" date="2020-08" db="EMBL/GenBank/DDBJ databases">
        <authorList>
            <person name="Koutsovoulos G."/>
            <person name="Danchin GJ E."/>
        </authorList>
    </citation>
    <scope>NUCLEOTIDE SEQUENCE [LARGE SCALE GENOMIC DNA]</scope>
</reference>
<feature type="compositionally biased region" description="Basic and acidic residues" evidence="1">
    <location>
        <begin position="191"/>
        <end position="207"/>
    </location>
</feature>
<feature type="compositionally biased region" description="Low complexity" evidence="1">
    <location>
        <begin position="242"/>
        <end position="252"/>
    </location>
</feature>
<feature type="region of interest" description="Disordered" evidence="1">
    <location>
        <begin position="232"/>
        <end position="266"/>
    </location>
</feature>
<feature type="region of interest" description="Disordered" evidence="1">
    <location>
        <begin position="147"/>
        <end position="219"/>
    </location>
</feature>
<evidence type="ECO:0000313" key="3">
    <source>
        <dbReference type="Proteomes" id="UP000580250"/>
    </source>
</evidence>
<evidence type="ECO:0000313" key="2">
    <source>
        <dbReference type="EMBL" id="CAD2165424.1"/>
    </source>
</evidence>
<feature type="compositionally biased region" description="Low complexity" evidence="1">
    <location>
        <begin position="158"/>
        <end position="172"/>
    </location>
</feature>
<dbReference type="EMBL" id="CAJEWN010000110">
    <property type="protein sequence ID" value="CAD2165424.1"/>
    <property type="molecule type" value="Genomic_DNA"/>
</dbReference>
<protein>
    <submittedName>
        <fullName evidence="2">Uncharacterized protein</fullName>
    </submittedName>
</protein>
<accession>A0A6V7UV67</accession>